<feature type="domain" description="Carrier" evidence="4">
    <location>
        <begin position="525"/>
        <end position="600"/>
    </location>
</feature>
<dbReference type="SUPFAM" id="SSF47336">
    <property type="entry name" value="ACP-like"/>
    <property type="match status" value="1"/>
</dbReference>
<dbReference type="Gene3D" id="1.10.1200.10">
    <property type="entry name" value="ACP-like"/>
    <property type="match status" value="1"/>
</dbReference>
<comment type="caution">
    <text evidence="5">The sequence shown here is derived from an EMBL/GenBank/DDBJ whole genome shotgun (WGS) entry which is preliminary data.</text>
</comment>
<dbReference type="InterPro" id="IPR045851">
    <property type="entry name" value="AMP-bd_C_sf"/>
</dbReference>
<dbReference type="GO" id="GO:0017000">
    <property type="term" value="P:antibiotic biosynthetic process"/>
    <property type="evidence" value="ECO:0007669"/>
    <property type="project" value="UniProtKB-ARBA"/>
</dbReference>
<dbReference type="Pfam" id="PF00501">
    <property type="entry name" value="AMP-binding"/>
    <property type="match status" value="1"/>
</dbReference>
<dbReference type="InterPro" id="IPR020806">
    <property type="entry name" value="PKS_PP-bd"/>
</dbReference>
<keyword evidence="1" id="KW-0596">Phosphopantetheine</keyword>
<proteinExistence type="predicted"/>
<dbReference type="InterPro" id="IPR020845">
    <property type="entry name" value="AMP-binding_CS"/>
</dbReference>
<dbReference type="InterPro" id="IPR010071">
    <property type="entry name" value="AA_adenyl_dom"/>
</dbReference>
<dbReference type="AlphaFoldDB" id="A0A7W9HA84"/>
<dbReference type="GO" id="GO:0005737">
    <property type="term" value="C:cytoplasm"/>
    <property type="evidence" value="ECO:0007669"/>
    <property type="project" value="TreeGrafter"/>
</dbReference>
<dbReference type="GO" id="GO:0043041">
    <property type="term" value="P:amino acid activation for nonribosomal peptide biosynthetic process"/>
    <property type="evidence" value="ECO:0007669"/>
    <property type="project" value="TreeGrafter"/>
</dbReference>
<dbReference type="PANTHER" id="PTHR45527">
    <property type="entry name" value="NONRIBOSOMAL PEPTIDE SYNTHETASE"/>
    <property type="match status" value="1"/>
</dbReference>
<dbReference type="Pfam" id="PF13193">
    <property type="entry name" value="AMP-binding_C"/>
    <property type="match status" value="1"/>
</dbReference>
<dbReference type="CDD" id="cd17643">
    <property type="entry name" value="A_NRPS_Cytc1-like"/>
    <property type="match status" value="1"/>
</dbReference>
<dbReference type="PROSITE" id="PS00455">
    <property type="entry name" value="AMP_BINDING"/>
    <property type="match status" value="1"/>
</dbReference>
<dbReference type="SUPFAM" id="SSF56801">
    <property type="entry name" value="Acetyl-CoA synthetase-like"/>
    <property type="match status" value="1"/>
</dbReference>
<evidence type="ECO:0000313" key="5">
    <source>
        <dbReference type="EMBL" id="MBB5798540.1"/>
    </source>
</evidence>
<dbReference type="NCBIfam" id="TIGR01733">
    <property type="entry name" value="AA-adenyl-dom"/>
    <property type="match status" value="1"/>
</dbReference>
<dbReference type="SMART" id="SM00823">
    <property type="entry name" value="PKS_PP"/>
    <property type="match status" value="1"/>
</dbReference>
<accession>A0A7W9HA84</accession>
<keyword evidence="6" id="KW-1185">Reference proteome</keyword>
<dbReference type="PANTHER" id="PTHR45527:SF1">
    <property type="entry name" value="FATTY ACID SYNTHASE"/>
    <property type="match status" value="1"/>
</dbReference>
<dbReference type="Gene3D" id="3.30.300.30">
    <property type="match status" value="1"/>
</dbReference>
<evidence type="ECO:0000313" key="6">
    <source>
        <dbReference type="Proteomes" id="UP000590647"/>
    </source>
</evidence>
<dbReference type="InterPro" id="IPR000873">
    <property type="entry name" value="AMP-dep_synth/lig_dom"/>
</dbReference>
<dbReference type="PROSITE" id="PS50075">
    <property type="entry name" value="CARRIER"/>
    <property type="match status" value="1"/>
</dbReference>
<feature type="compositionally biased region" description="Pro residues" evidence="3">
    <location>
        <begin position="620"/>
        <end position="632"/>
    </location>
</feature>
<dbReference type="RefSeq" id="WP_184990270.1">
    <property type="nucleotide sequence ID" value="NZ_JACHNE010000001.1"/>
</dbReference>
<feature type="region of interest" description="Disordered" evidence="3">
    <location>
        <begin position="600"/>
        <end position="632"/>
    </location>
</feature>
<keyword evidence="2" id="KW-0597">Phosphoprotein</keyword>
<dbReference type="EMBL" id="JACHNE010000001">
    <property type="protein sequence ID" value="MBB5798540.1"/>
    <property type="molecule type" value="Genomic_DNA"/>
</dbReference>
<dbReference type="FunFam" id="3.40.50.980:FF:000001">
    <property type="entry name" value="Non-ribosomal peptide synthetase"/>
    <property type="match status" value="1"/>
</dbReference>
<dbReference type="FunFam" id="3.40.50.12780:FF:000012">
    <property type="entry name" value="Non-ribosomal peptide synthetase"/>
    <property type="match status" value="1"/>
</dbReference>
<dbReference type="InterPro" id="IPR042099">
    <property type="entry name" value="ANL_N_sf"/>
</dbReference>
<gene>
    <name evidence="5" type="ORF">HDA41_006504</name>
</gene>
<evidence type="ECO:0000256" key="1">
    <source>
        <dbReference type="ARBA" id="ARBA00022450"/>
    </source>
</evidence>
<dbReference type="InterPro" id="IPR036736">
    <property type="entry name" value="ACP-like_sf"/>
</dbReference>
<dbReference type="InterPro" id="IPR025110">
    <property type="entry name" value="AMP-bd_C"/>
</dbReference>
<dbReference type="Proteomes" id="UP000590647">
    <property type="component" value="Unassembled WGS sequence"/>
</dbReference>
<reference evidence="5 6" key="1">
    <citation type="submission" date="2020-08" db="EMBL/GenBank/DDBJ databases">
        <title>Sequencing the genomes of 1000 actinobacteria strains.</title>
        <authorList>
            <person name="Klenk H.-P."/>
        </authorList>
    </citation>
    <scope>NUCLEOTIDE SEQUENCE [LARGE SCALE GENOMIC DNA]</scope>
    <source>
        <strain evidence="5 6">DSM 40084</strain>
    </source>
</reference>
<dbReference type="InterPro" id="IPR009081">
    <property type="entry name" value="PP-bd_ACP"/>
</dbReference>
<dbReference type="Pfam" id="PF00550">
    <property type="entry name" value="PP-binding"/>
    <property type="match status" value="1"/>
</dbReference>
<evidence type="ECO:0000256" key="3">
    <source>
        <dbReference type="SAM" id="MobiDB-lite"/>
    </source>
</evidence>
<feature type="region of interest" description="Disordered" evidence="3">
    <location>
        <begin position="502"/>
        <end position="532"/>
    </location>
</feature>
<dbReference type="FunFam" id="3.40.50.980:FF:000002">
    <property type="entry name" value="Enterobactin synthetase component F"/>
    <property type="match status" value="1"/>
</dbReference>
<evidence type="ECO:0000259" key="4">
    <source>
        <dbReference type="PROSITE" id="PS50075"/>
    </source>
</evidence>
<evidence type="ECO:0000256" key="2">
    <source>
        <dbReference type="ARBA" id="ARBA00022553"/>
    </source>
</evidence>
<dbReference type="GO" id="GO:0044550">
    <property type="term" value="P:secondary metabolite biosynthetic process"/>
    <property type="evidence" value="ECO:0007669"/>
    <property type="project" value="TreeGrafter"/>
</dbReference>
<dbReference type="GO" id="GO:0031177">
    <property type="term" value="F:phosphopantetheine binding"/>
    <property type="evidence" value="ECO:0007669"/>
    <property type="project" value="InterPro"/>
</dbReference>
<dbReference type="Gene3D" id="3.40.50.12780">
    <property type="entry name" value="N-terminal domain of ligase-like"/>
    <property type="match status" value="1"/>
</dbReference>
<sequence>MSREVHTITERFRDAVTRFPGRTAVTAPDQDLTYRQLDERADALAHALVRAGVRRGSPVSLVTPRTTDIVVGMLGILKAGAAYVPIDPEYPPARIAWSIRDSGSAVVVTTTAAADTLSGLESDAGVGVMVLDDLPAAPEGPAPALPDGDGADLAYVIHTSGTTGTPKGVLVEHRSVLRLFDVVREQFEIDEHDVWSVFHSAAFDFSVWEIWGALLFGGRLVIVPREAARSPEAFRRLLAGEGVTVLSQTPSAFHRLAAADARTADGPGALRLVVFGGEALDTAALRPWVDRYGTDRPRLVNMYGITEATVHASCRPLERADVDRGGPSPIGIPLSDLSFHVLGENGRPVADGEPGELFIEGPGLVRGYLNRPELEAERFPEHTGADGARHRRLRTGDRVVALPDGGYGYLGRVDDQIKLRGYRVEPGEIESLLAGHDEVARALVVPHDYGEGDVRLVAYLETTAAEAPLAAELAKLAETLLPAHMRPARYIALSSFPLTPQNKVDKRRLPAPQTTDADGATPHDGGPLGTEDRITSVWRAVLDVPEADRDADFFSLGGTSLSLLRMFAQVNEEFAIDLDITVLIDGATVGALASHVDAALADRPGPPRTAASARAHEPHPASPGRPTPTETP</sequence>
<protein>
    <submittedName>
        <fullName evidence="5">Syringomycin synthetase protein SyrB1</fullName>
    </submittedName>
</protein>
<organism evidence="5 6">
    <name type="scientific">Streptomyces caelestis</name>
    <dbReference type="NCBI Taxonomy" id="36816"/>
    <lineage>
        <taxon>Bacteria</taxon>
        <taxon>Bacillati</taxon>
        <taxon>Actinomycetota</taxon>
        <taxon>Actinomycetes</taxon>
        <taxon>Kitasatosporales</taxon>
        <taxon>Streptomycetaceae</taxon>
        <taxon>Streptomyces</taxon>
    </lineage>
</organism>
<name>A0A7W9HA84_9ACTN</name>